<dbReference type="SMART" id="SM00586">
    <property type="entry name" value="ZnF_DBF"/>
    <property type="match status" value="1"/>
</dbReference>
<dbReference type="InterPro" id="IPR036420">
    <property type="entry name" value="BRCT_dom_sf"/>
</dbReference>
<keyword evidence="2 4" id="KW-0863">Zinc-finger</keyword>
<dbReference type="PANTHER" id="PTHR15375">
    <property type="entry name" value="ACTIVATOR OF S-PHASE KINASE-RELATED"/>
    <property type="match status" value="1"/>
</dbReference>
<feature type="compositionally biased region" description="Low complexity" evidence="5">
    <location>
        <begin position="276"/>
        <end position="285"/>
    </location>
</feature>
<dbReference type="InterPro" id="IPR055116">
    <property type="entry name" value="DBF4_BRCT"/>
</dbReference>
<dbReference type="Gene3D" id="6.10.250.3410">
    <property type="entry name" value="DBF zinc finger"/>
    <property type="match status" value="1"/>
</dbReference>
<dbReference type="GO" id="GO:0031431">
    <property type="term" value="C:Dbf4-dependent protein kinase complex"/>
    <property type="evidence" value="ECO:0007669"/>
    <property type="project" value="TreeGrafter"/>
</dbReference>
<dbReference type="AlphaFoldDB" id="A0A2T0FEB9"/>
<gene>
    <name evidence="7" type="ORF">B9G98_00945</name>
</gene>
<evidence type="ECO:0000313" key="8">
    <source>
        <dbReference type="Proteomes" id="UP000238350"/>
    </source>
</evidence>
<dbReference type="Pfam" id="PF08630">
    <property type="entry name" value="Dfp1_Him1_M"/>
    <property type="match status" value="1"/>
</dbReference>
<evidence type="ECO:0000256" key="1">
    <source>
        <dbReference type="ARBA" id="ARBA00022723"/>
    </source>
</evidence>
<feature type="region of interest" description="Disordered" evidence="5">
    <location>
        <begin position="1"/>
        <end position="31"/>
    </location>
</feature>
<evidence type="ECO:0000256" key="3">
    <source>
        <dbReference type="ARBA" id="ARBA00022833"/>
    </source>
</evidence>
<dbReference type="GO" id="GO:1901987">
    <property type="term" value="P:regulation of cell cycle phase transition"/>
    <property type="evidence" value="ECO:0007669"/>
    <property type="project" value="TreeGrafter"/>
</dbReference>
<dbReference type="EMBL" id="NDIQ01000001">
    <property type="protein sequence ID" value="PRT53325.1"/>
    <property type="molecule type" value="Genomic_DNA"/>
</dbReference>
<dbReference type="RefSeq" id="XP_024663271.1">
    <property type="nucleotide sequence ID" value="XM_024807503.1"/>
</dbReference>
<dbReference type="GeneID" id="36514694"/>
<evidence type="ECO:0000256" key="5">
    <source>
        <dbReference type="SAM" id="MobiDB-lite"/>
    </source>
</evidence>
<dbReference type="SUPFAM" id="SSF52113">
    <property type="entry name" value="BRCT domain"/>
    <property type="match status" value="1"/>
</dbReference>
<dbReference type="Pfam" id="PF07535">
    <property type="entry name" value="zf-DBF"/>
    <property type="match status" value="1"/>
</dbReference>
<dbReference type="STRING" id="45607.A0A2T0FEB9"/>
<protein>
    <submittedName>
        <fullName evidence="7">Hsk1-interacting molecule 1</fullName>
    </submittedName>
</protein>
<feature type="domain" description="DBF4-type" evidence="6">
    <location>
        <begin position="393"/>
        <end position="442"/>
    </location>
</feature>
<evidence type="ECO:0000256" key="4">
    <source>
        <dbReference type="PROSITE-ProRule" id="PRU00600"/>
    </source>
</evidence>
<dbReference type="Gene3D" id="3.40.50.10190">
    <property type="entry name" value="BRCT domain"/>
    <property type="match status" value="1"/>
</dbReference>
<keyword evidence="8" id="KW-1185">Reference proteome</keyword>
<feature type="region of interest" description="Disordered" evidence="5">
    <location>
        <begin position="253"/>
        <end position="310"/>
    </location>
</feature>
<dbReference type="GO" id="GO:0010571">
    <property type="term" value="P:positive regulation of nuclear cell cycle DNA replication"/>
    <property type="evidence" value="ECO:0007669"/>
    <property type="project" value="TreeGrafter"/>
</dbReference>
<dbReference type="InterPro" id="IPR038545">
    <property type="entry name" value="Znf_DBF_sf"/>
</dbReference>
<dbReference type="Proteomes" id="UP000238350">
    <property type="component" value="Unassembled WGS sequence"/>
</dbReference>
<keyword evidence="3" id="KW-0862">Zinc</keyword>
<dbReference type="OrthoDB" id="21380at2759"/>
<keyword evidence="1" id="KW-0479">Metal-binding</keyword>
<evidence type="ECO:0000256" key="2">
    <source>
        <dbReference type="ARBA" id="ARBA00022771"/>
    </source>
</evidence>
<feature type="compositionally biased region" description="Basic and acidic residues" evidence="5">
    <location>
        <begin position="265"/>
        <end position="274"/>
    </location>
</feature>
<reference evidence="7 8" key="1">
    <citation type="submission" date="2017-04" db="EMBL/GenBank/DDBJ databases">
        <title>Genome sequencing of [Candida] sorbophila.</title>
        <authorList>
            <person name="Ahn J.O."/>
        </authorList>
    </citation>
    <scope>NUCLEOTIDE SEQUENCE [LARGE SCALE GENOMIC DNA]</scope>
    <source>
        <strain evidence="7 8">DS02</strain>
    </source>
</reference>
<dbReference type="PANTHER" id="PTHR15375:SF26">
    <property type="entry name" value="PROTEIN CHIFFON"/>
    <property type="match status" value="1"/>
</dbReference>
<sequence length="448" mass="50091">MPRVPLQPVTEAETNSRRGGGKAEEENGQVETDAMRKWRRDWRRIMAISVFYFDVGIEASSVDKIKGHLQLLGARFQAFFDNSVTHVISNRTPGKEHARGDILVKASQLRMKVWSVDKLVKFLTALLGHSPSRELDSAQCAKLSQLLRQEKLVGPSDRDPTARRDDYYYFKGPYILVWDPSHYNRPLLHKEWDRAATPYEGDWPQFRATPIGMCPFVVEPGVGHKKRSHRNTTDTSHKRRALELRAEKAAVTIVKSQQPPQPEPLMHKAADEKSQTPPDTETPTPQIAKDENEPPVGVPAQPETSIQRPPAAFRKYCEITASGMQRYSATSAVKSTVLGETGNGLGATHALASREVNNLQRKVLQPIPIPQLVAPTKAPATMPPSTSSSRVKISKKPGFCENCYERFENFDDHVLTKKHKKYAANAQNFAALDAIIDSLARQPKLPSP</sequence>
<dbReference type="GO" id="GO:0008270">
    <property type="term" value="F:zinc ion binding"/>
    <property type="evidence" value="ECO:0007669"/>
    <property type="project" value="UniProtKB-KW"/>
</dbReference>
<dbReference type="InterPro" id="IPR013939">
    <property type="entry name" value="Regulatory_Dfp1/Him1"/>
</dbReference>
<dbReference type="PROSITE" id="PS51265">
    <property type="entry name" value="ZF_DBF4"/>
    <property type="match status" value="1"/>
</dbReference>
<dbReference type="GO" id="GO:0043539">
    <property type="term" value="F:protein serine/threonine kinase activator activity"/>
    <property type="evidence" value="ECO:0007669"/>
    <property type="project" value="TreeGrafter"/>
</dbReference>
<evidence type="ECO:0000259" key="6">
    <source>
        <dbReference type="PROSITE" id="PS51265"/>
    </source>
</evidence>
<proteinExistence type="predicted"/>
<evidence type="ECO:0000313" key="7">
    <source>
        <dbReference type="EMBL" id="PRT53325.1"/>
    </source>
</evidence>
<accession>A0A2T0FEB9</accession>
<dbReference type="InterPro" id="IPR006572">
    <property type="entry name" value="Znf_DBF"/>
</dbReference>
<comment type="caution">
    <text evidence="7">The sequence shown here is derived from an EMBL/GenBank/DDBJ whole genome shotgun (WGS) entry which is preliminary data.</text>
</comment>
<dbReference type="GO" id="GO:0003676">
    <property type="term" value="F:nucleic acid binding"/>
    <property type="evidence" value="ECO:0007669"/>
    <property type="project" value="InterPro"/>
</dbReference>
<organism evidence="7 8">
    <name type="scientific">Wickerhamiella sorbophila</name>
    <dbReference type="NCBI Taxonomy" id="45607"/>
    <lineage>
        <taxon>Eukaryota</taxon>
        <taxon>Fungi</taxon>
        <taxon>Dikarya</taxon>
        <taxon>Ascomycota</taxon>
        <taxon>Saccharomycotina</taxon>
        <taxon>Dipodascomycetes</taxon>
        <taxon>Dipodascales</taxon>
        <taxon>Trichomonascaceae</taxon>
        <taxon>Wickerhamiella</taxon>
    </lineage>
</organism>
<dbReference type="InterPro" id="IPR051590">
    <property type="entry name" value="Replication_Regulatory_Kinase"/>
</dbReference>
<name>A0A2T0FEB9_9ASCO</name>
<dbReference type="Pfam" id="PF22437">
    <property type="entry name" value="DBF4_BRCT"/>
    <property type="match status" value="1"/>
</dbReference>
<dbReference type="FunFam" id="6.10.250.3410:FF:000001">
    <property type="entry name" value="Protein DBF4 homolog A"/>
    <property type="match status" value="1"/>
</dbReference>